<protein>
    <recommendedName>
        <fullName evidence="1">Quinohemoprotein amine dehydrogenase alpha subunit domain-containing protein</fullName>
    </recommendedName>
</protein>
<dbReference type="RefSeq" id="WP_267770918.1">
    <property type="nucleotide sequence ID" value="NZ_JAPNKE010000002.1"/>
</dbReference>
<evidence type="ECO:0000313" key="3">
    <source>
        <dbReference type="Proteomes" id="UP001150924"/>
    </source>
</evidence>
<dbReference type="Gene3D" id="2.60.120.380">
    <property type="match status" value="1"/>
</dbReference>
<organism evidence="2 3">
    <name type="scientific">Nannocystis pusilla</name>
    <dbReference type="NCBI Taxonomy" id="889268"/>
    <lineage>
        <taxon>Bacteria</taxon>
        <taxon>Pseudomonadati</taxon>
        <taxon>Myxococcota</taxon>
        <taxon>Polyangia</taxon>
        <taxon>Nannocystales</taxon>
        <taxon>Nannocystaceae</taxon>
        <taxon>Nannocystis</taxon>
    </lineage>
</organism>
<accession>A0A9X3EQ89</accession>
<dbReference type="Proteomes" id="UP001150924">
    <property type="component" value="Unassembled WGS sequence"/>
</dbReference>
<name>A0A9X3EQ89_9BACT</name>
<dbReference type="Pfam" id="PF09099">
    <property type="entry name" value="Qn_am_d_aIII"/>
    <property type="match status" value="1"/>
</dbReference>
<evidence type="ECO:0000313" key="2">
    <source>
        <dbReference type="EMBL" id="MCY1008282.1"/>
    </source>
</evidence>
<reference evidence="2" key="1">
    <citation type="submission" date="2022-11" db="EMBL/GenBank/DDBJ databases">
        <title>Minimal conservation of predation-associated metabolite biosynthetic gene clusters underscores biosynthetic potential of Myxococcota including descriptions for ten novel species: Archangium lansinium sp. nov., Myxococcus landrumus sp. nov., Nannocystis bai.</title>
        <authorList>
            <person name="Ahearne A."/>
            <person name="Stevens C."/>
            <person name="Phillips K."/>
        </authorList>
    </citation>
    <scope>NUCLEOTIDE SEQUENCE</scope>
    <source>
        <strain evidence="2">Na p29</strain>
    </source>
</reference>
<dbReference type="InterPro" id="IPR013783">
    <property type="entry name" value="Ig-like_fold"/>
</dbReference>
<dbReference type="SUPFAM" id="SSF81296">
    <property type="entry name" value="E set domains"/>
    <property type="match status" value="1"/>
</dbReference>
<sequence>MILQATLVTTLLLHATAPADPGAPTARARLASLLAAQRDAIRAGQPALAAADEPAAADPSISAVYPSRAFLERTLDVTISGDDTEWTDAVAVDFGDGIRVDSVRVASPTGLVARITIDEDAALGARDVTVREGEVEAVYAGAFTLQAPIAFKVLNGTRAAGSILNGKLVQHDMSTPFDPVDNTLYVDEGFTVDYFYAQQYGAEFALLVDVDVAPGTYDLHVVSGAAGSQVRSTGPDILPIAARTPLPLKEGDNVGTLKEPYGTVLYTFTPPAEPTRLTLTVTASVQAATPILAVLPASGHFADLLGADARVVVDTDAAEPIYVIYWDAAGAEKHDYTINLVAAPPPPPETEPNDECSAATRVASSSSTLGSLRDVKDVDWFVFTVDQADVGKSVHVITQPGDPATDTVVEVFAADCTTSLGGPSPDYAYHEDFTSSPVTAAGDVYVKVSHSPEASEATDYELVIALE</sequence>
<comment type="caution">
    <text evidence="2">The sequence shown here is derived from an EMBL/GenBank/DDBJ whole genome shotgun (WGS) entry which is preliminary data.</text>
</comment>
<gene>
    <name evidence="2" type="ORF">OV079_22510</name>
</gene>
<dbReference type="Gene3D" id="2.60.40.10">
    <property type="entry name" value="Immunoglobulins"/>
    <property type="match status" value="1"/>
</dbReference>
<dbReference type="AlphaFoldDB" id="A0A9X3EQ89"/>
<dbReference type="InterPro" id="IPR015183">
    <property type="entry name" value="QH-AmDH_asu_dom_III"/>
</dbReference>
<feature type="domain" description="Quinohemoprotein amine dehydrogenase alpha subunit" evidence="1">
    <location>
        <begin position="59"/>
        <end position="131"/>
    </location>
</feature>
<evidence type="ECO:0000259" key="1">
    <source>
        <dbReference type="Pfam" id="PF09099"/>
    </source>
</evidence>
<keyword evidence="3" id="KW-1185">Reference proteome</keyword>
<dbReference type="InterPro" id="IPR014756">
    <property type="entry name" value="Ig_E-set"/>
</dbReference>
<proteinExistence type="predicted"/>
<dbReference type="EMBL" id="JAPNKE010000002">
    <property type="protein sequence ID" value="MCY1008282.1"/>
    <property type="molecule type" value="Genomic_DNA"/>
</dbReference>